<dbReference type="SUPFAM" id="SSF82549">
    <property type="entry name" value="DAK1/DegV-like"/>
    <property type="match status" value="1"/>
</dbReference>
<dbReference type="NCBIfam" id="TIGR00762">
    <property type="entry name" value="DegV"/>
    <property type="match status" value="1"/>
</dbReference>
<dbReference type="PANTHER" id="PTHR33434">
    <property type="entry name" value="DEGV DOMAIN-CONTAINING PROTEIN DR_1986-RELATED"/>
    <property type="match status" value="1"/>
</dbReference>
<keyword evidence="1" id="KW-0446">Lipid-binding</keyword>
<gene>
    <name evidence="2" type="ORF">C7B45_13765</name>
</gene>
<dbReference type="InterPro" id="IPR043168">
    <property type="entry name" value="DegV_C"/>
</dbReference>
<evidence type="ECO:0000256" key="1">
    <source>
        <dbReference type="ARBA" id="ARBA00023121"/>
    </source>
</evidence>
<evidence type="ECO:0000313" key="2">
    <source>
        <dbReference type="EMBL" id="PSR20703.1"/>
    </source>
</evidence>
<name>A0A2T2WEP9_9FIRM</name>
<dbReference type="PANTHER" id="PTHR33434:SF2">
    <property type="entry name" value="FATTY ACID-BINDING PROTEIN TM_1468"/>
    <property type="match status" value="1"/>
</dbReference>
<dbReference type="PROSITE" id="PS51482">
    <property type="entry name" value="DEGV"/>
    <property type="match status" value="1"/>
</dbReference>
<sequence>MGYGQMTVAVVTDSTADLPSEFMTAHRVTMVPLTVEFGGRTFSDRVDLAAEDFLRTLPSLRELPKTAAPAPGLFQIAYEEAFKQGAEAVISVHLAGGLSATVRAAQIAATMVEKPVAVIDGESASLGTGLLVWWATVRAAMGIPLETLAQELSTLKARLFALTAPITLEYLARGGRIGQAARLLGTILDMKPILLLEHGSFRPERTVRGERQIKHAMLSSLAQRVPSGSVLLAALGHSGQAHDHDDLIEAVNARYHVLGWLTGIIGPAISSHVGPGAFGLIVLPVSEEMADLVKGAMT</sequence>
<evidence type="ECO:0008006" key="4">
    <source>
        <dbReference type="Google" id="ProtNLM"/>
    </source>
</evidence>
<comment type="caution">
    <text evidence="2">The sequence shown here is derived from an EMBL/GenBank/DDBJ whole genome shotgun (WGS) entry which is preliminary data.</text>
</comment>
<organism evidence="2 3">
    <name type="scientific">Sulfobacillus acidophilus</name>
    <dbReference type="NCBI Taxonomy" id="53633"/>
    <lineage>
        <taxon>Bacteria</taxon>
        <taxon>Bacillati</taxon>
        <taxon>Bacillota</taxon>
        <taxon>Clostridia</taxon>
        <taxon>Eubacteriales</taxon>
        <taxon>Clostridiales Family XVII. Incertae Sedis</taxon>
        <taxon>Sulfobacillus</taxon>
    </lineage>
</organism>
<evidence type="ECO:0000313" key="3">
    <source>
        <dbReference type="Proteomes" id="UP000241848"/>
    </source>
</evidence>
<proteinExistence type="predicted"/>
<dbReference type="Gene3D" id="3.40.50.10170">
    <property type="match status" value="1"/>
</dbReference>
<accession>A0A2T2WEP9</accession>
<dbReference type="InterPro" id="IPR003797">
    <property type="entry name" value="DegV"/>
</dbReference>
<reference evidence="2 3" key="1">
    <citation type="journal article" date="2014" name="BMC Genomics">
        <title>Comparison of environmental and isolate Sulfobacillus genomes reveals diverse carbon, sulfur, nitrogen, and hydrogen metabolisms.</title>
        <authorList>
            <person name="Justice N.B."/>
            <person name="Norman A."/>
            <person name="Brown C.T."/>
            <person name="Singh A."/>
            <person name="Thomas B.C."/>
            <person name="Banfield J.F."/>
        </authorList>
    </citation>
    <scope>NUCLEOTIDE SEQUENCE [LARGE SCALE GENOMIC DNA]</scope>
    <source>
        <strain evidence="2">AMDSBA3</strain>
    </source>
</reference>
<dbReference type="AlphaFoldDB" id="A0A2T2WEP9"/>
<dbReference type="EMBL" id="PXYV01000053">
    <property type="protein sequence ID" value="PSR20703.1"/>
    <property type="molecule type" value="Genomic_DNA"/>
</dbReference>
<dbReference type="InterPro" id="IPR050270">
    <property type="entry name" value="DegV_domain_contain"/>
</dbReference>
<dbReference type="Gene3D" id="3.30.1180.10">
    <property type="match status" value="1"/>
</dbReference>
<protein>
    <recommendedName>
        <fullName evidence="4">DegV family protein</fullName>
    </recommendedName>
</protein>
<dbReference type="Pfam" id="PF02645">
    <property type="entry name" value="DegV"/>
    <property type="match status" value="1"/>
</dbReference>
<dbReference type="Proteomes" id="UP000241848">
    <property type="component" value="Unassembled WGS sequence"/>
</dbReference>
<dbReference type="GO" id="GO:0008289">
    <property type="term" value="F:lipid binding"/>
    <property type="evidence" value="ECO:0007669"/>
    <property type="project" value="UniProtKB-KW"/>
</dbReference>